<organism evidence="1 2">
    <name type="scientific">Thalassospira xiamenensis M-5 = DSM 17429</name>
    <dbReference type="NCBI Taxonomy" id="1123366"/>
    <lineage>
        <taxon>Bacteria</taxon>
        <taxon>Pseudomonadati</taxon>
        <taxon>Pseudomonadota</taxon>
        <taxon>Alphaproteobacteria</taxon>
        <taxon>Rhodospirillales</taxon>
        <taxon>Thalassospiraceae</taxon>
        <taxon>Thalassospira</taxon>
    </lineage>
</organism>
<dbReference type="KEGG" id="txi:TH3_08210"/>
<dbReference type="GeneID" id="31927317"/>
<dbReference type="Proteomes" id="UP000007127">
    <property type="component" value="Chromosome"/>
</dbReference>
<dbReference type="RefSeq" id="WP_007092564.1">
    <property type="nucleotide sequence ID" value="NZ_CP004388.1"/>
</dbReference>
<accession>A0AB72UBW4</accession>
<sequence length="135" mass="15500">MKMLLEVEKKKPAQVHEFSKVEKALRALKSYGPQSYASLTKPDGSYLQVAGGRVNCVLEMREKPSDRHWRAHLEVAKVPFKGQQTLMFGGGHMTMEPDEVLFVEDVVAVFKAFFESEPFPKEIKWRDMSQIVRKT</sequence>
<reference evidence="1 2" key="1">
    <citation type="journal article" date="2012" name="J. Bacteriol.">
        <title>Genome sequence of Thalassospira xiamenensis type strain M-5.</title>
        <authorList>
            <person name="Lai Q."/>
            <person name="Shao Z."/>
        </authorList>
    </citation>
    <scope>NUCLEOTIDE SEQUENCE [LARGE SCALE GENOMIC DNA]</scope>
    <source>
        <strain evidence="1 2">M-5</strain>
    </source>
</reference>
<dbReference type="AlphaFoldDB" id="A0AB72UBW4"/>
<proteinExistence type="predicted"/>
<gene>
    <name evidence="1" type="ORF">TH3_08210</name>
</gene>
<dbReference type="EMBL" id="CP004388">
    <property type="protein sequence ID" value="AJD51760.1"/>
    <property type="molecule type" value="Genomic_DNA"/>
</dbReference>
<evidence type="ECO:0000313" key="2">
    <source>
        <dbReference type="Proteomes" id="UP000007127"/>
    </source>
</evidence>
<protein>
    <submittedName>
        <fullName evidence="1">Uncharacterized protein</fullName>
    </submittedName>
</protein>
<name>A0AB72UBW4_9PROT</name>
<evidence type="ECO:0000313" key="1">
    <source>
        <dbReference type="EMBL" id="AJD51760.1"/>
    </source>
</evidence>